<gene>
    <name evidence="1" type="ORF">HPB51_001289</name>
</gene>
<comment type="caution">
    <text evidence="1">The sequence shown here is derived from an EMBL/GenBank/DDBJ whole genome shotgun (WGS) entry which is preliminary data.</text>
</comment>
<dbReference type="Proteomes" id="UP000821866">
    <property type="component" value="Chromosome 3"/>
</dbReference>
<organism evidence="1 2">
    <name type="scientific">Rhipicephalus microplus</name>
    <name type="common">Cattle tick</name>
    <name type="synonym">Boophilus microplus</name>
    <dbReference type="NCBI Taxonomy" id="6941"/>
    <lineage>
        <taxon>Eukaryota</taxon>
        <taxon>Metazoa</taxon>
        <taxon>Ecdysozoa</taxon>
        <taxon>Arthropoda</taxon>
        <taxon>Chelicerata</taxon>
        <taxon>Arachnida</taxon>
        <taxon>Acari</taxon>
        <taxon>Parasitiformes</taxon>
        <taxon>Ixodida</taxon>
        <taxon>Ixodoidea</taxon>
        <taxon>Ixodidae</taxon>
        <taxon>Rhipicephalinae</taxon>
        <taxon>Rhipicephalus</taxon>
        <taxon>Boophilus</taxon>
    </lineage>
</organism>
<dbReference type="EMBL" id="JABSTU010000005">
    <property type="protein sequence ID" value="KAH8029564.1"/>
    <property type="molecule type" value="Genomic_DNA"/>
</dbReference>
<name>A0A9J6E5F3_RHIMP</name>
<keyword evidence="2" id="KW-1185">Reference proteome</keyword>
<dbReference type="AlphaFoldDB" id="A0A9J6E5F3"/>
<reference evidence="1" key="2">
    <citation type="submission" date="2021-09" db="EMBL/GenBank/DDBJ databases">
        <authorList>
            <person name="Jia N."/>
            <person name="Wang J."/>
            <person name="Shi W."/>
            <person name="Du L."/>
            <person name="Sun Y."/>
            <person name="Zhan W."/>
            <person name="Jiang J."/>
            <person name="Wang Q."/>
            <person name="Zhang B."/>
            <person name="Ji P."/>
            <person name="Sakyi L.B."/>
            <person name="Cui X."/>
            <person name="Yuan T."/>
            <person name="Jiang B."/>
            <person name="Yang W."/>
            <person name="Lam T.T.-Y."/>
            <person name="Chang Q."/>
            <person name="Ding S."/>
            <person name="Wang X."/>
            <person name="Zhu J."/>
            <person name="Ruan X."/>
            <person name="Zhao L."/>
            <person name="Wei J."/>
            <person name="Que T."/>
            <person name="Du C."/>
            <person name="Cheng J."/>
            <person name="Dai P."/>
            <person name="Han X."/>
            <person name="Huang E."/>
            <person name="Gao Y."/>
            <person name="Liu J."/>
            <person name="Shao H."/>
            <person name="Ye R."/>
            <person name="Li L."/>
            <person name="Wei W."/>
            <person name="Wang X."/>
            <person name="Wang C."/>
            <person name="Huo Q."/>
            <person name="Li W."/>
            <person name="Guo W."/>
            <person name="Chen H."/>
            <person name="Chen S."/>
            <person name="Zhou L."/>
            <person name="Zhou L."/>
            <person name="Ni X."/>
            <person name="Tian J."/>
            <person name="Zhou Y."/>
            <person name="Sheng Y."/>
            <person name="Liu T."/>
            <person name="Pan Y."/>
            <person name="Xia L."/>
            <person name="Li J."/>
            <person name="Zhao F."/>
            <person name="Cao W."/>
        </authorList>
    </citation>
    <scope>NUCLEOTIDE SEQUENCE</scope>
    <source>
        <strain evidence="1">Rmic-2018</strain>
        <tissue evidence="1">Larvae</tissue>
    </source>
</reference>
<evidence type="ECO:0000313" key="1">
    <source>
        <dbReference type="EMBL" id="KAH8029564.1"/>
    </source>
</evidence>
<protein>
    <submittedName>
        <fullName evidence="1">Uncharacterized protein</fullName>
    </submittedName>
</protein>
<evidence type="ECO:0000313" key="2">
    <source>
        <dbReference type="Proteomes" id="UP000821866"/>
    </source>
</evidence>
<proteinExistence type="predicted"/>
<sequence length="168" mass="18267">MDVVVVDEDIRLEDFGEGARWGSVRKTKQADGASKSVQKQQVKTQQAMAAASTTGIALAVATAAYCEKKCARRLQHLAKASLMPELPLDDLMIIVRPRDGFNGAEYGMNHLSCCLRYPAGIGREAAMEDNICLNVMQNVVVLSTPSADRVTRYGAISKLCIRGKEFAC</sequence>
<accession>A0A9J6E5F3</accession>
<reference evidence="1" key="1">
    <citation type="journal article" date="2020" name="Cell">
        <title>Large-Scale Comparative Analyses of Tick Genomes Elucidate Their Genetic Diversity and Vector Capacities.</title>
        <authorList>
            <consortium name="Tick Genome and Microbiome Consortium (TIGMIC)"/>
            <person name="Jia N."/>
            <person name="Wang J."/>
            <person name="Shi W."/>
            <person name="Du L."/>
            <person name="Sun Y."/>
            <person name="Zhan W."/>
            <person name="Jiang J.F."/>
            <person name="Wang Q."/>
            <person name="Zhang B."/>
            <person name="Ji P."/>
            <person name="Bell-Sakyi L."/>
            <person name="Cui X.M."/>
            <person name="Yuan T.T."/>
            <person name="Jiang B.G."/>
            <person name="Yang W.F."/>
            <person name="Lam T.T."/>
            <person name="Chang Q.C."/>
            <person name="Ding S.J."/>
            <person name="Wang X.J."/>
            <person name="Zhu J.G."/>
            <person name="Ruan X.D."/>
            <person name="Zhao L."/>
            <person name="Wei J.T."/>
            <person name="Ye R.Z."/>
            <person name="Que T.C."/>
            <person name="Du C.H."/>
            <person name="Zhou Y.H."/>
            <person name="Cheng J.X."/>
            <person name="Dai P.F."/>
            <person name="Guo W.B."/>
            <person name="Han X.H."/>
            <person name="Huang E.J."/>
            <person name="Li L.F."/>
            <person name="Wei W."/>
            <person name="Gao Y.C."/>
            <person name="Liu J.Z."/>
            <person name="Shao H.Z."/>
            <person name="Wang X."/>
            <person name="Wang C.C."/>
            <person name="Yang T.C."/>
            <person name="Huo Q.B."/>
            <person name="Li W."/>
            <person name="Chen H.Y."/>
            <person name="Chen S.E."/>
            <person name="Zhou L.G."/>
            <person name="Ni X.B."/>
            <person name="Tian J.H."/>
            <person name="Sheng Y."/>
            <person name="Liu T."/>
            <person name="Pan Y.S."/>
            <person name="Xia L.Y."/>
            <person name="Li J."/>
            <person name="Zhao F."/>
            <person name="Cao W.C."/>
        </authorList>
    </citation>
    <scope>NUCLEOTIDE SEQUENCE</scope>
    <source>
        <strain evidence="1">Rmic-2018</strain>
    </source>
</reference>